<keyword evidence="4 7" id="KW-0863">Zinc-finger</keyword>
<accession>A0A9J6D2X3</accession>
<dbReference type="PROSITE" id="PS00028">
    <property type="entry name" value="ZINC_FINGER_C2H2_1"/>
    <property type="match status" value="2"/>
</dbReference>
<organism evidence="10 11">
    <name type="scientific">Rhipicephalus microplus</name>
    <name type="common">Cattle tick</name>
    <name type="synonym">Boophilus microplus</name>
    <dbReference type="NCBI Taxonomy" id="6941"/>
    <lineage>
        <taxon>Eukaryota</taxon>
        <taxon>Metazoa</taxon>
        <taxon>Ecdysozoa</taxon>
        <taxon>Arthropoda</taxon>
        <taxon>Chelicerata</taxon>
        <taxon>Arachnida</taxon>
        <taxon>Acari</taxon>
        <taxon>Parasitiformes</taxon>
        <taxon>Ixodida</taxon>
        <taxon>Ixodoidea</taxon>
        <taxon>Ixodidae</taxon>
        <taxon>Rhipicephalinae</taxon>
        <taxon>Rhipicephalus</taxon>
        <taxon>Boophilus</taxon>
    </lineage>
</organism>
<dbReference type="EMBL" id="JABSTU010000552">
    <property type="protein sequence ID" value="KAH7989979.1"/>
    <property type="molecule type" value="Genomic_DNA"/>
</dbReference>
<feature type="domain" description="C2H2-type" evidence="9">
    <location>
        <begin position="124"/>
        <end position="152"/>
    </location>
</feature>
<keyword evidence="3" id="KW-0677">Repeat</keyword>
<sequence length="159" mass="17453">MANASEAKSIPPPEYSPIVGPKSESAPSEDKCSQGHALVEPKEPPATTAKAVRVMRIRKAPPAALTQVDDTSVEAHSTRDAQVKQDGDCSGTDRPYACPVCHERYYSLAWLRRHIVCHEREKTLRCDQCGRSYKARSALARHRAHVHGLQSPGITFGPQ</sequence>
<feature type="domain" description="C2H2-type" evidence="9">
    <location>
        <begin position="96"/>
        <end position="123"/>
    </location>
</feature>
<dbReference type="SMART" id="SM00355">
    <property type="entry name" value="ZnF_C2H2"/>
    <property type="match status" value="2"/>
</dbReference>
<evidence type="ECO:0000256" key="7">
    <source>
        <dbReference type="PROSITE-ProRule" id="PRU00042"/>
    </source>
</evidence>
<proteinExistence type="predicted"/>
<gene>
    <name evidence="10" type="ORF">HPB51_026506</name>
</gene>
<dbReference type="GO" id="GO:0008270">
    <property type="term" value="F:zinc ion binding"/>
    <property type="evidence" value="ECO:0007669"/>
    <property type="project" value="UniProtKB-KW"/>
</dbReference>
<name>A0A9J6D2X3_RHIMP</name>
<dbReference type="PANTHER" id="PTHR16515">
    <property type="entry name" value="PR DOMAIN ZINC FINGER PROTEIN"/>
    <property type="match status" value="1"/>
</dbReference>
<evidence type="ECO:0000313" key="10">
    <source>
        <dbReference type="EMBL" id="KAH7989979.1"/>
    </source>
</evidence>
<comment type="caution">
    <text evidence="10">The sequence shown here is derived from an EMBL/GenBank/DDBJ whole genome shotgun (WGS) entry which is preliminary data.</text>
</comment>
<dbReference type="Gene3D" id="3.30.160.60">
    <property type="entry name" value="Classic Zinc Finger"/>
    <property type="match status" value="2"/>
</dbReference>
<dbReference type="VEuPathDB" id="VectorBase:LOC119182269"/>
<evidence type="ECO:0000256" key="8">
    <source>
        <dbReference type="SAM" id="MobiDB-lite"/>
    </source>
</evidence>
<feature type="compositionally biased region" description="Basic and acidic residues" evidence="8">
    <location>
        <begin position="28"/>
        <end position="43"/>
    </location>
</feature>
<dbReference type="PANTHER" id="PTHR16515:SF49">
    <property type="entry name" value="GASTRULA ZINC FINGER PROTEIN XLCGF49.1-LIKE-RELATED"/>
    <property type="match status" value="1"/>
</dbReference>
<reference evidence="10" key="1">
    <citation type="journal article" date="2020" name="Cell">
        <title>Large-Scale Comparative Analyses of Tick Genomes Elucidate Their Genetic Diversity and Vector Capacities.</title>
        <authorList>
            <consortium name="Tick Genome and Microbiome Consortium (TIGMIC)"/>
            <person name="Jia N."/>
            <person name="Wang J."/>
            <person name="Shi W."/>
            <person name="Du L."/>
            <person name="Sun Y."/>
            <person name="Zhan W."/>
            <person name="Jiang J.F."/>
            <person name="Wang Q."/>
            <person name="Zhang B."/>
            <person name="Ji P."/>
            <person name="Bell-Sakyi L."/>
            <person name="Cui X.M."/>
            <person name="Yuan T.T."/>
            <person name="Jiang B.G."/>
            <person name="Yang W.F."/>
            <person name="Lam T.T."/>
            <person name="Chang Q.C."/>
            <person name="Ding S.J."/>
            <person name="Wang X.J."/>
            <person name="Zhu J.G."/>
            <person name="Ruan X.D."/>
            <person name="Zhao L."/>
            <person name="Wei J.T."/>
            <person name="Ye R.Z."/>
            <person name="Que T.C."/>
            <person name="Du C.H."/>
            <person name="Zhou Y.H."/>
            <person name="Cheng J.X."/>
            <person name="Dai P.F."/>
            <person name="Guo W.B."/>
            <person name="Han X.H."/>
            <person name="Huang E.J."/>
            <person name="Li L.F."/>
            <person name="Wei W."/>
            <person name="Gao Y.C."/>
            <person name="Liu J.Z."/>
            <person name="Shao H.Z."/>
            <person name="Wang X."/>
            <person name="Wang C.C."/>
            <person name="Yang T.C."/>
            <person name="Huo Q.B."/>
            <person name="Li W."/>
            <person name="Chen H.Y."/>
            <person name="Chen S.E."/>
            <person name="Zhou L.G."/>
            <person name="Ni X.B."/>
            <person name="Tian J.H."/>
            <person name="Sheng Y."/>
            <person name="Liu T."/>
            <person name="Pan Y.S."/>
            <person name="Xia L.Y."/>
            <person name="Li J."/>
            <person name="Zhao F."/>
            <person name="Cao W.C."/>
        </authorList>
    </citation>
    <scope>NUCLEOTIDE SEQUENCE</scope>
    <source>
        <strain evidence="10">Rmic-2018</strain>
    </source>
</reference>
<evidence type="ECO:0000256" key="3">
    <source>
        <dbReference type="ARBA" id="ARBA00022737"/>
    </source>
</evidence>
<reference evidence="10" key="2">
    <citation type="submission" date="2021-09" db="EMBL/GenBank/DDBJ databases">
        <authorList>
            <person name="Jia N."/>
            <person name="Wang J."/>
            <person name="Shi W."/>
            <person name="Du L."/>
            <person name="Sun Y."/>
            <person name="Zhan W."/>
            <person name="Jiang J."/>
            <person name="Wang Q."/>
            <person name="Zhang B."/>
            <person name="Ji P."/>
            <person name="Sakyi L.B."/>
            <person name="Cui X."/>
            <person name="Yuan T."/>
            <person name="Jiang B."/>
            <person name="Yang W."/>
            <person name="Lam T.T.-Y."/>
            <person name="Chang Q."/>
            <person name="Ding S."/>
            <person name="Wang X."/>
            <person name="Zhu J."/>
            <person name="Ruan X."/>
            <person name="Zhao L."/>
            <person name="Wei J."/>
            <person name="Que T."/>
            <person name="Du C."/>
            <person name="Cheng J."/>
            <person name="Dai P."/>
            <person name="Han X."/>
            <person name="Huang E."/>
            <person name="Gao Y."/>
            <person name="Liu J."/>
            <person name="Shao H."/>
            <person name="Ye R."/>
            <person name="Li L."/>
            <person name="Wei W."/>
            <person name="Wang X."/>
            <person name="Wang C."/>
            <person name="Huo Q."/>
            <person name="Li W."/>
            <person name="Guo W."/>
            <person name="Chen H."/>
            <person name="Chen S."/>
            <person name="Zhou L."/>
            <person name="Zhou L."/>
            <person name="Ni X."/>
            <person name="Tian J."/>
            <person name="Zhou Y."/>
            <person name="Sheng Y."/>
            <person name="Liu T."/>
            <person name="Pan Y."/>
            <person name="Xia L."/>
            <person name="Li J."/>
            <person name="Zhao F."/>
            <person name="Cao W."/>
        </authorList>
    </citation>
    <scope>NUCLEOTIDE SEQUENCE</scope>
    <source>
        <strain evidence="10">Rmic-2018</strain>
        <tissue evidence="10">Larvae</tissue>
    </source>
</reference>
<evidence type="ECO:0000256" key="4">
    <source>
        <dbReference type="ARBA" id="ARBA00022771"/>
    </source>
</evidence>
<keyword evidence="2" id="KW-0479">Metal-binding</keyword>
<dbReference type="SUPFAM" id="SSF57667">
    <property type="entry name" value="beta-beta-alpha zinc fingers"/>
    <property type="match status" value="1"/>
</dbReference>
<feature type="region of interest" description="Disordered" evidence="8">
    <location>
        <begin position="65"/>
        <end position="89"/>
    </location>
</feature>
<keyword evidence="5" id="KW-0862">Zinc</keyword>
<evidence type="ECO:0000256" key="2">
    <source>
        <dbReference type="ARBA" id="ARBA00022723"/>
    </source>
</evidence>
<evidence type="ECO:0000256" key="1">
    <source>
        <dbReference type="ARBA" id="ARBA00004123"/>
    </source>
</evidence>
<dbReference type="InterPro" id="IPR013087">
    <property type="entry name" value="Znf_C2H2_type"/>
</dbReference>
<dbReference type="InterPro" id="IPR050331">
    <property type="entry name" value="Zinc_finger"/>
</dbReference>
<feature type="region of interest" description="Disordered" evidence="8">
    <location>
        <begin position="1"/>
        <end position="49"/>
    </location>
</feature>
<evidence type="ECO:0000256" key="5">
    <source>
        <dbReference type="ARBA" id="ARBA00022833"/>
    </source>
</evidence>
<dbReference type="AlphaFoldDB" id="A0A9J6D2X3"/>
<feature type="compositionally biased region" description="Basic and acidic residues" evidence="8">
    <location>
        <begin position="76"/>
        <end position="87"/>
    </location>
</feature>
<dbReference type="Pfam" id="PF00096">
    <property type="entry name" value="zf-C2H2"/>
    <property type="match status" value="1"/>
</dbReference>
<comment type="subcellular location">
    <subcellularLocation>
        <location evidence="1">Nucleus</location>
    </subcellularLocation>
</comment>
<protein>
    <recommendedName>
        <fullName evidence="9">C2H2-type domain-containing protein</fullName>
    </recommendedName>
</protein>
<keyword evidence="6" id="KW-0539">Nucleus</keyword>
<dbReference type="Proteomes" id="UP000821866">
    <property type="component" value="Unassembled WGS sequence"/>
</dbReference>
<evidence type="ECO:0000256" key="6">
    <source>
        <dbReference type="ARBA" id="ARBA00023242"/>
    </source>
</evidence>
<dbReference type="GO" id="GO:0005634">
    <property type="term" value="C:nucleus"/>
    <property type="evidence" value="ECO:0007669"/>
    <property type="project" value="UniProtKB-SubCell"/>
</dbReference>
<dbReference type="PROSITE" id="PS50157">
    <property type="entry name" value="ZINC_FINGER_C2H2_2"/>
    <property type="match status" value="2"/>
</dbReference>
<dbReference type="GO" id="GO:0010468">
    <property type="term" value="P:regulation of gene expression"/>
    <property type="evidence" value="ECO:0007669"/>
    <property type="project" value="TreeGrafter"/>
</dbReference>
<keyword evidence="11" id="KW-1185">Reference proteome</keyword>
<dbReference type="InterPro" id="IPR036236">
    <property type="entry name" value="Znf_C2H2_sf"/>
</dbReference>
<evidence type="ECO:0000259" key="9">
    <source>
        <dbReference type="PROSITE" id="PS50157"/>
    </source>
</evidence>
<evidence type="ECO:0000313" key="11">
    <source>
        <dbReference type="Proteomes" id="UP000821866"/>
    </source>
</evidence>